<dbReference type="Pfam" id="PF05598">
    <property type="entry name" value="DUF772"/>
    <property type="match status" value="1"/>
</dbReference>
<gene>
    <name evidence="3" type="ORF">LNKW23_37170</name>
</gene>
<evidence type="ECO:0000259" key="1">
    <source>
        <dbReference type="Pfam" id="PF05598"/>
    </source>
</evidence>
<keyword evidence="4" id="KW-1185">Reference proteome</keyword>
<dbReference type="Pfam" id="PF13817">
    <property type="entry name" value="DDE_Tnp_IS66_C"/>
    <property type="match status" value="1"/>
</dbReference>
<dbReference type="Proteomes" id="UP001239909">
    <property type="component" value="Unassembled WGS sequence"/>
</dbReference>
<dbReference type="EMBL" id="BSYI01000037">
    <property type="protein sequence ID" value="GMG84501.1"/>
    <property type="molecule type" value="Genomic_DNA"/>
</dbReference>
<accession>A0ABQ6LS34</accession>
<feature type="domain" description="Transposase InsH N-terminal" evidence="1">
    <location>
        <begin position="2"/>
        <end position="56"/>
    </location>
</feature>
<protein>
    <recommendedName>
        <fullName evidence="5">Transposase InsH N-terminal domain-containing protein</fullName>
    </recommendedName>
</protein>
<sequence length="345" mass="38584">MDAVMMFRILVIEALHGLADERTGFQIRDRRSFMRLLGLDLHGRVPDARTIWLVREHLTKAGAVERLFARFDAHLKEAGYLAMGGQMIDASIMEAPRQRNTDGEKADLNGVDPQAWLTDVRGRIADHRIIRLDELLPWRYATEAAQLAPPTTRQSAFTGRSRRKAAMGEIKFVNNRKKSWDLIVDSVAKSKNQGCAAISGWSAYANRITSLTHIRTLSYKRTGNFGEVACDIVCSAEATQYEITDDPKDQELWEIRFGSDTPKKFWDLTRCQIYVPAKSVVVAAVYGLAARVKSVRALNNGRAKANWGGIHALYTVDWSGMGSTETYTGAVFAQMTASKLEIKIT</sequence>
<feature type="domain" description="Transposase IS66 C-terminal" evidence="2">
    <location>
        <begin position="108"/>
        <end position="138"/>
    </location>
</feature>
<comment type="caution">
    <text evidence="3">The sequence shown here is derived from an EMBL/GenBank/DDBJ whole genome shotgun (WGS) entry which is preliminary data.</text>
</comment>
<evidence type="ECO:0000313" key="3">
    <source>
        <dbReference type="EMBL" id="GMG84501.1"/>
    </source>
</evidence>
<reference evidence="3 4" key="1">
    <citation type="submission" date="2023-04" db="EMBL/GenBank/DDBJ databases">
        <title>Marinoamorphus aggregata gen. nov., sp. Nov., isolate from tissue of brittle star Ophioplocus japonicus.</title>
        <authorList>
            <person name="Kawano K."/>
            <person name="Sawayama S."/>
            <person name="Nakagawa S."/>
        </authorList>
    </citation>
    <scope>NUCLEOTIDE SEQUENCE [LARGE SCALE GENOMIC DNA]</scope>
    <source>
        <strain evidence="3 4">NKW23</strain>
    </source>
</reference>
<evidence type="ECO:0008006" key="5">
    <source>
        <dbReference type="Google" id="ProtNLM"/>
    </source>
</evidence>
<proteinExistence type="predicted"/>
<dbReference type="PANTHER" id="PTHR35604">
    <property type="entry name" value="TRANSPOSASE INSH FOR INSERTION SEQUENCE ELEMENT IS5A-RELATED"/>
    <property type="match status" value="1"/>
</dbReference>
<evidence type="ECO:0000313" key="4">
    <source>
        <dbReference type="Proteomes" id="UP001239909"/>
    </source>
</evidence>
<dbReference type="PANTHER" id="PTHR35604:SF2">
    <property type="entry name" value="TRANSPOSASE INSH FOR INSERTION SEQUENCE ELEMENT IS5A-RELATED"/>
    <property type="match status" value="1"/>
</dbReference>
<organism evidence="3 4">
    <name type="scientific">Paralimibaculum aggregatum</name>
    <dbReference type="NCBI Taxonomy" id="3036245"/>
    <lineage>
        <taxon>Bacteria</taxon>
        <taxon>Pseudomonadati</taxon>
        <taxon>Pseudomonadota</taxon>
        <taxon>Alphaproteobacteria</taxon>
        <taxon>Rhodobacterales</taxon>
        <taxon>Paracoccaceae</taxon>
        <taxon>Paralimibaculum</taxon>
    </lineage>
</organism>
<name>A0ABQ6LS34_9RHOB</name>
<dbReference type="InterPro" id="IPR039552">
    <property type="entry name" value="IS66_C"/>
</dbReference>
<evidence type="ECO:0000259" key="2">
    <source>
        <dbReference type="Pfam" id="PF13817"/>
    </source>
</evidence>
<dbReference type="InterPro" id="IPR008490">
    <property type="entry name" value="Transposase_InsH_N"/>
</dbReference>